<reference evidence="2" key="1">
    <citation type="submission" date="2023-03" db="UniProtKB">
        <authorList>
            <consortium name="EnsemblPlants"/>
        </authorList>
    </citation>
    <scope>IDENTIFICATION</scope>
</reference>
<sequence>MQILCVLPSANEREREVQKQKDTVAPDRQEGGTTSIWDYFRERRGIEHFLLMGLQWFISYGRHVYYGALHIKIVFLIQLLIFSCYFDYDIVLVVTSVQRVEENLGTQKDTTSKTFHDLDISFDQL</sequence>
<dbReference type="AlphaFoldDB" id="A0A9I9EFU4"/>
<dbReference type="Gramene" id="MELO3C033229.2.1">
    <property type="protein sequence ID" value="MELO3C033229.2.1"/>
    <property type="gene ID" value="MELO3C033229.2"/>
</dbReference>
<feature type="transmembrane region" description="Helical" evidence="1">
    <location>
        <begin position="64"/>
        <end position="86"/>
    </location>
</feature>
<keyword evidence="1" id="KW-1133">Transmembrane helix</keyword>
<evidence type="ECO:0000256" key="1">
    <source>
        <dbReference type="SAM" id="Phobius"/>
    </source>
</evidence>
<evidence type="ECO:0000313" key="2">
    <source>
        <dbReference type="EnsemblPlants" id="MELO3C033229.2.1"/>
    </source>
</evidence>
<keyword evidence="1" id="KW-0472">Membrane</keyword>
<name>A0A9I9EFU4_CUCME</name>
<organism evidence="2">
    <name type="scientific">Cucumis melo</name>
    <name type="common">Muskmelon</name>
    <dbReference type="NCBI Taxonomy" id="3656"/>
    <lineage>
        <taxon>Eukaryota</taxon>
        <taxon>Viridiplantae</taxon>
        <taxon>Streptophyta</taxon>
        <taxon>Embryophyta</taxon>
        <taxon>Tracheophyta</taxon>
        <taxon>Spermatophyta</taxon>
        <taxon>Magnoliopsida</taxon>
        <taxon>eudicotyledons</taxon>
        <taxon>Gunneridae</taxon>
        <taxon>Pentapetalae</taxon>
        <taxon>rosids</taxon>
        <taxon>fabids</taxon>
        <taxon>Cucurbitales</taxon>
        <taxon>Cucurbitaceae</taxon>
        <taxon>Benincaseae</taxon>
        <taxon>Cucumis</taxon>
    </lineage>
</organism>
<proteinExistence type="predicted"/>
<accession>A0A9I9EFU4</accession>
<dbReference type="EnsemblPlants" id="MELO3C033229.2.1">
    <property type="protein sequence ID" value="MELO3C033229.2.1"/>
    <property type="gene ID" value="MELO3C033229.2"/>
</dbReference>
<protein>
    <submittedName>
        <fullName evidence="2">Uncharacterized protein</fullName>
    </submittedName>
</protein>
<keyword evidence="1" id="KW-0812">Transmembrane</keyword>